<dbReference type="InterPro" id="IPR050180">
    <property type="entry name" value="RNR_Ribonuclease"/>
</dbReference>
<dbReference type="EMBL" id="CAWYQH010000097">
    <property type="protein sequence ID" value="CAK8683984.1"/>
    <property type="molecule type" value="Genomic_DNA"/>
</dbReference>
<keyword evidence="8" id="KW-0694">RNA-binding</keyword>
<comment type="similarity">
    <text evidence="2 10">Belongs to the RNR ribonuclease family.</text>
</comment>
<dbReference type="Pfam" id="PF00773">
    <property type="entry name" value="RNB"/>
    <property type="match status" value="1"/>
</dbReference>
<dbReference type="SUPFAM" id="SSF50249">
    <property type="entry name" value="Nucleic acid-binding proteins"/>
    <property type="match status" value="3"/>
</dbReference>
<evidence type="ECO:0000259" key="11">
    <source>
        <dbReference type="SMART" id="SM00670"/>
    </source>
</evidence>
<evidence type="ECO:0000256" key="7">
    <source>
        <dbReference type="ARBA" id="ARBA00022839"/>
    </source>
</evidence>
<accession>A0ABP0FZZ8</accession>
<evidence type="ECO:0000256" key="3">
    <source>
        <dbReference type="ARBA" id="ARBA00022552"/>
    </source>
</evidence>
<keyword evidence="9" id="KW-0539">Nucleus</keyword>
<keyword evidence="7" id="KW-0269">Exonuclease</keyword>
<evidence type="ECO:0000256" key="6">
    <source>
        <dbReference type="ARBA" id="ARBA00022835"/>
    </source>
</evidence>
<dbReference type="InterPro" id="IPR002716">
    <property type="entry name" value="PIN_dom"/>
</dbReference>
<reference evidence="13 14" key="1">
    <citation type="submission" date="2024-02" db="EMBL/GenBank/DDBJ databases">
        <authorList>
            <person name="Daric V."/>
            <person name="Darras S."/>
        </authorList>
    </citation>
    <scope>NUCLEOTIDE SEQUENCE [LARGE SCALE GENOMIC DNA]</scope>
</reference>
<dbReference type="Gene3D" id="3.40.50.1010">
    <property type="entry name" value="5'-nuclease"/>
    <property type="match status" value="1"/>
</dbReference>
<dbReference type="Pfam" id="PF17215">
    <property type="entry name" value="Rrp44_S1"/>
    <property type="match status" value="1"/>
</dbReference>
<sequence>MLKSKTLMVKTRSGKILKIVREHYLRDDIDNGLLTDKLDLHPLLQNDLVPHEHFLVLDTNVILHQMDVIEHPCIKNVIILQTVLREVRHRSSPVYKRLSSILENPDKKFFVFTNEHCIETWTARKRKESSNDLNDRLIRIATKYYSDCLSDRNQQAVLLTNDEANCAFAVEEGLIAYTAEKYVKSVVGHPELLDKLAKVNEAIEVDRSISYPEHLKLSQLNSGIKTGRFKQGKLNISRENYLEGKILCPDVKGGEILIQGRLNLNRAVHEDIVAVELASEEEWSAPSDVMLDVSIQPGAEISDSVDKKVVSNAHRVPSGKIVGIIKRSWRPYCGILENYGTPGMTRHLFTPAERRIPRIRIETRQFKTLIGQRIVVAIDCWPKHSKYPQGHFVRSLGEIGDKETENEVLLLEHDVSHAPFSQAVLNCLPSPNWAIPEEELRKREDLRGFPICSVDPPGCTDIDDCLHFIDLNDGSGAVEVGVHIADVSHFIRPSTPIDEEAKCRGTTVYLCDKRIDMVPALLSSNLCSLRDDGDRLAFSCIWKMSLDAKILQTRFCKSVIRSKASLTYAQAQMMIDDPAKTDNVTVGLRGLNKLAKILKSRRILNGALSLASPEVRFHVDSETHDPIDLQTKELRDTNSMVEEFMLLANCSVAEHIQQEFPECAVLRKHPGPPPSNFDVLINAAKTKQLDLNTSTSRELAVSLDNAEKPQPGVNLYISTLLRILATRCMLQAVYFCSGLESDFKHYGLAAPIYTHFTSPIRRYSDIMVHRLLAASIGADVTFSELLDKQEIQKICNNLNFRHRMAQYAQRASVALHTQLFFRGKLVDEKGYIIFVRKNAVQVLIPKYGLEGTVFLDRDCEGNAMTMNNLNYVEQDCKIFVGSIALQVFDEVVVQISHDASNIQHQRINLKLVKPNLPGISSVPSES</sequence>
<evidence type="ECO:0000259" key="12">
    <source>
        <dbReference type="SMART" id="SM00955"/>
    </source>
</evidence>
<evidence type="ECO:0000313" key="13">
    <source>
        <dbReference type="EMBL" id="CAK8683984.1"/>
    </source>
</evidence>
<dbReference type="Gene3D" id="2.40.50.140">
    <property type="entry name" value="Nucleic acid-binding proteins"/>
    <property type="match status" value="1"/>
</dbReference>
<name>A0ABP0FZZ8_CLALP</name>
<gene>
    <name evidence="13" type="ORF">CVLEPA_LOCUS14990</name>
</gene>
<dbReference type="SMART" id="SM00670">
    <property type="entry name" value="PINc"/>
    <property type="match status" value="1"/>
</dbReference>
<dbReference type="Gene3D" id="2.40.50.690">
    <property type="match status" value="1"/>
</dbReference>
<keyword evidence="6" id="KW-0271">Exosome</keyword>
<evidence type="ECO:0000256" key="1">
    <source>
        <dbReference type="ARBA" id="ARBA00004123"/>
    </source>
</evidence>
<evidence type="ECO:0000256" key="4">
    <source>
        <dbReference type="ARBA" id="ARBA00022722"/>
    </source>
</evidence>
<dbReference type="Pfam" id="PF13638">
    <property type="entry name" value="PIN_4"/>
    <property type="match status" value="1"/>
</dbReference>
<dbReference type="PANTHER" id="PTHR23355">
    <property type="entry name" value="RIBONUCLEASE"/>
    <property type="match status" value="1"/>
</dbReference>
<comment type="subcellular location">
    <subcellularLocation>
        <location evidence="1">Nucleus</location>
    </subcellularLocation>
</comment>
<dbReference type="InterPro" id="IPR033770">
    <property type="entry name" value="RRP44_S1"/>
</dbReference>
<comment type="caution">
    <text evidence="13">The sequence shown here is derived from an EMBL/GenBank/DDBJ whole genome shotgun (WGS) entry which is preliminary data.</text>
</comment>
<dbReference type="InterPro" id="IPR033771">
    <property type="entry name" value="Rrp44_CSD1"/>
</dbReference>
<dbReference type="InterPro" id="IPR041505">
    <property type="entry name" value="Dis3_CSD2"/>
</dbReference>
<dbReference type="Pfam" id="PF17849">
    <property type="entry name" value="OB_Dis3"/>
    <property type="match status" value="1"/>
</dbReference>
<dbReference type="Gene3D" id="2.40.50.700">
    <property type="match status" value="1"/>
</dbReference>
<dbReference type="InterPro" id="IPR022966">
    <property type="entry name" value="RNase_II/R_CS"/>
</dbReference>
<evidence type="ECO:0000256" key="2">
    <source>
        <dbReference type="ARBA" id="ARBA00005785"/>
    </source>
</evidence>
<organism evidence="13 14">
    <name type="scientific">Clavelina lepadiformis</name>
    <name type="common">Light-bulb sea squirt</name>
    <name type="synonym">Ascidia lepadiformis</name>
    <dbReference type="NCBI Taxonomy" id="159417"/>
    <lineage>
        <taxon>Eukaryota</taxon>
        <taxon>Metazoa</taxon>
        <taxon>Chordata</taxon>
        <taxon>Tunicata</taxon>
        <taxon>Ascidiacea</taxon>
        <taxon>Aplousobranchia</taxon>
        <taxon>Clavelinidae</taxon>
        <taxon>Clavelina</taxon>
    </lineage>
</organism>
<protein>
    <recommendedName>
        <fullName evidence="15">Exosome complex exonuclease RRP44</fullName>
    </recommendedName>
</protein>
<dbReference type="PANTHER" id="PTHR23355:SF35">
    <property type="entry name" value="EXOSOME COMPLEX EXONUCLEASE RRP44"/>
    <property type="match status" value="1"/>
</dbReference>
<dbReference type="SMART" id="SM00955">
    <property type="entry name" value="RNB"/>
    <property type="match status" value="1"/>
</dbReference>
<dbReference type="PROSITE" id="PS01175">
    <property type="entry name" value="RIBONUCLEASE_II"/>
    <property type="match status" value="1"/>
</dbReference>
<feature type="domain" description="PIN" evidence="11">
    <location>
        <begin position="53"/>
        <end position="167"/>
    </location>
</feature>
<evidence type="ECO:0000313" key="14">
    <source>
        <dbReference type="Proteomes" id="UP001642483"/>
    </source>
</evidence>
<proteinExistence type="inferred from homology"/>
<evidence type="ECO:0008006" key="15">
    <source>
        <dbReference type="Google" id="ProtNLM"/>
    </source>
</evidence>
<dbReference type="Pfam" id="PF17216">
    <property type="entry name" value="Rrp44_CSD1"/>
    <property type="match status" value="1"/>
</dbReference>
<evidence type="ECO:0000256" key="5">
    <source>
        <dbReference type="ARBA" id="ARBA00022801"/>
    </source>
</evidence>
<dbReference type="InterPro" id="IPR012340">
    <property type="entry name" value="NA-bd_OB-fold"/>
</dbReference>
<keyword evidence="5" id="KW-0378">Hydrolase</keyword>
<dbReference type="InterPro" id="IPR001900">
    <property type="entry name" value="RNase_II/R"/>
</dbReference>
<dbReference type="SUPFAM" id="SSF88723">
    <property type="entry name" value="PIN domain-like"/>
    <property type="match status" value="1"/>
</dbReference>
<evidence type="ECO:0000256" key="8">
    <source>
        <dbReference type="ARBA" id="ARBA00022884"/>
    </source>
</evidence>
<dbReference type="CDD" id="cd09862">
    <property type="entry name" value="PIN_Rrp44-like"/>
    <property type="match status" value="1"/>
</dbReference>
<feature type="domain" description="RNB" evidence="12">
    <location>
        <begin position="443"/>
        <end position="778"/>
    </location>
</feature>
<evidence type="ECO:0000256" key="10">
    <source>
        <dbReference type="RuleBase" id="RU003901"/>
    </source>
</evidence>
<keyword evidence="4" id="KW-0540">Nuclease</keyword>
<dbReference type="InterPro" id="IPR029060">
    <property type="entry name" value="PIN-like_dom_sf"/>
</dbReference>
<evidence type="ECO:0000256" key="9">
    <source>
        <dbReference type="ARBA" id="ARBA00023242"/>
    </source>
</evidence>
<dbReference type="Proteomes" id="UP001642483">
    <property type="component" value="Unassembled WGS sequence"/>
</dbReference>
<keyword evidence="14" id="KW-1185">Reference proteome</keyword>
<keyword evidence="3" id="KW-0698">rRNA processing</keyword>